<keyword evidence="4 15" id="KW-0548">Nucleotidyltransferase</keyword>
<feature type="coiled-coil region" evidence="12">
    <location>
        <begin position="395"/>
        <end position="422"/>
    </location>
</feature>
<dbReference type="Proteomes" id="UP000215383">
    <property type="component" value="Chromosome 1"/>
</dbReference>
<evidence type="ECO:0000256" key="11">
    <source>
        <dbReference type="ARBA" id="ARBA00049244"/>
    </source>
</evidence>
<dbReference type="SMART" id="SM00382">
    <property type="entry name" value="AAA"/>
    <property type="match status" value="1"/>
</dbReference>
<keyword evidence="3 15" id="KW-0808">Transferase</keyword>
<dbReference type="EMBL" id="LT906446">
    <property type="protein sequence ID" value="SNV01068.1"/>
    <property type="molecule type" value="Genomic_DNA"/>
</dbReference>
<dbReference type="GO" id="GO:0009360">
    <property type="term" value="C:DNA polymerase III complex"/>
    <property type="evidence" value="ECO:0007669"/>
    <property type="project" value="InterPro"/>
</dbReference>
<dbReference type="GO" id="GO:0003677">
    <property type="term" value="F:DNA binding"/>
    <property type="evidence" value="ECO:0007669"/>
    <property type="project" value="InterPro"/>
</dbReference>
<dbReference type="CDD" id="cd18137">
    <property type="entry name" value="HLD_clamp_pol_III_gamma_tau"/>
    <property type="match status" value="1"/>
</dbReference>
<feature type="region of interest" description="Disordered" evidence="13">
    <location>
        <begin position="559"/>
        <end position="579"/>
    </location>
</feature>
<keyword evidence="12" id="KW-0175">Coiled coil</keyword>
<dbReference type="eggNOG" id="COG2812">
    <property type="taxonomic scope" value="Bacteria"/>
</dbReference>
<dbReference type="InterPro" id="IPR050238">
    <property type="entry name" value="DNA_Rep/Repair_Clamp_Loader"/>
</dbReference>
<evidence type="ECO:0000313" key="16">
    <source>
        <dbReference type="Proteomes" id="UP000215383"/>
    </source>
</evidence>
<evidence type="ECO:0000256" key="12">
    <source>
        <dbReference type="SAM" id="Coils"/>
    </source>
</evidence>
<evidence type="ECO:0000256" key="3">
    <source>
        <dbReference type="ARBA" id="ARBA00022679"/>
    </source>
</evidence>
<keyword evidence="5" id="KW-0235">DNA replication</keyword>
<dbReference type="FunFam" id="1.10.8.60:FF:000013">
    <property type="entry name" value="DNA polymerase III subunit gamma/tau"/>
    <property type="match status" value="1"/>
</dbReference>
<proteinExistence type="inferred from homology"/>
<evidence type="ECO:0000256" key="10">
    <source>
        <dbReference type="ARBA" id="ARBA00022932"/>
    </source>
</evidence>
<dbReference type="InterPro" id="IPR008921">
    <property type="entry name" value="DNA_pol3_clamp-load_cplx_C"/>
</dbReference>
<evidence type="ECO:0000259" key="14">
    <source>
        <dbReference type="SMART" id="SM00382"/>
    </source>
</evidence>
<dbReference type="SUPFAM" id="SSF48019">
    <property type="entry name" value="post-AAA+ oligomerization domain-like"/>
    <property type="match status" value="1"/>
</dbReference>
<feature type="domain" description="AAA+ ATPase" evidence="14">
    <location>
        <begin position="37"/>
        <end position="179"/>
    </location>
</feature>
<comment type="catalytic activity">
    <reaction evidence="11">
        <text>DNA(n) + a 2'-deoxyribonucleoside 5'-triphosphate = DNA(n+1) + diphosphate</text>
        <dbReference type="Rhea" id="RHEA:22508"/>
        <dbReference type="Rhea" id="RHEA-COMP:17339"/>
        <dbReference type="Rhea" id="RHEA-COMP:17340"/>
        <dbReference type="ChEBI" id="CHEBI:33019"/>
        <dbReference type="ChEBI" id="CHEBI:61560"/>
        <dbReference type="ChEBI" id="CHEBI:173112"/>
        <dbReference type="EC" id="2.7.7.7"/>
    </reaction>
</comment>
<evidence type="ECO:0000256" key="9">
    <source>
        <dbReference type="ARBA" id="ARBA00022840"/>
    </source>
</evidence>
<dbReference type="Pfam" id="PF22608">
    <property type="entry name" value="DNAX_ATPase_lid"/>
    <property type="match status" value="1"/>
</dbReference>
<dbReference type="AlphaFoldDB" id="A0A239TVB1"/>
<gene>
    <name evidence="15" type="primary">dnaX</name>
    <name evidence="15" type="ORF">SAMEA4364220_01374</name>
</gene>
<dbReference type="GO" id="GO:0046872">
    <property type="term" value="F:metal ion binding"/>
    <property type="evidence" value="ECO:0007669"/>
    <property type="project" value="UniProtKB-KW"/>
</dbReference>
<keyword evidence="6" id="KW-0479">Metal-binding</keyword>
<dbReference type="InterPro" id="IPR012763">
    <property type="entry name" value="DNA_pol_III_sug/sutau_N"/>
</dbReference>
<evidence type="ECO:0000256" key="1">
    <source>
        <dbReference type="ARBA" id="ARBA00006360"/>
    </source>
</evidence>
<reference evidence="15 16" key="1">
    <citation type="submission" date="2017-06" db="EMBL/GenBank/DDBJ databases">
        <authorList>
            <consortium name="Pathogen Informatics"/>
        </authorList>
    </citation>
    <scope>NUCLEOTIDE SEQUENCE [LARGE SCALE GENOMIC DNA]</scope>
    <source>
        <strain evidence="15 16">NCTC10570</strain>
    </source>
</reference>
<dbReference type="InterPro" id="IPR027417">
    <property type="entry name" value="P-loop_NTPase"/>
</dbReference>
<dbReference type="PANTHER" id="PTHR11669">
    <property type="entry name" value="REPLICATION FACTOR C / DNA POLYMERASE III GAMMA-TAU SUBUNIT"/>
    <property type="match status" value="1"/>
</dbReference>
<evidence type="ECO:0000256" key="4">
    <source>
        <dbReference type="ARBA" id="ARBA00022695"/>
    </source>
</evidence>
<keyword evidence="9" id="KW-0067">ATP-binding</keyword>
<dbReference type="GeneID" id="78507374"/>
<dbReference type="CDD" id="cd00009">
    <property type="entry name" value="AAA"/>
    <property type="match status" value="1"/>
</dbReference>
<dbReference type="InterPro" id="IPR022754">
    <property type="entry name" value="DNA_pol_III_gamma-3"/>
</dbReference>
<dbReference type="InterPro" id="IPR045085">
    <property type="entry name" value="HLD_clamp_pol_III_gamma_tau"/>
</dbReference>
<dbReference type="NCBIfam" id="NF004046">
    <property type="entry name" value="PRK05563.1"/>
    <property type="match status" value="1"/>
</dbReference>
<dbReference type="InterPro" id="IPR001270">
    <property type="entry name" value="ClpA/B"/>
</dbReference>
<keyword evidence="10" id="KW-0239">DNA-directed DNA polymerase</keyword>
<comment type="similarity">
    <text evidence="1">Belongs to the DnaX/STICHEL family.</text>
</comment>
<dbReference type="SUPFAM" id="SSF52540">
    <property type="entry name" value="P-loop containing nucleoside triphosphate hydrolases"/>
    <property type="match status" value="1"/>
</dbReference>
<dbReference type="InterPro" id="IPR003593">
    <property type="entry name" value="AAA+_ATPase"/>
</dbReference>
<accession>A0A239TVB1</accession>
<dbReference type="Pfam" id="PF13177">
    <property type="entry name" value="DNA_pol3_delta2"/>
    <property type="match status" value="1"/>
</dbReference>
<evidence type="ECO:0000313" key="15">
    <source>
        <dbReference type="EMBL" id="SNV01068.1"/>
    </source>
</evidence>
<dbReference type="EC" id="2.7.7.7" evidence="2"/>
<dbReference type="Gene3D" id="3.40.50.300">
    <property type="entry name" value="P-loop containing nucleotide triphosphate hydrolases"/>
    <property type="match status" value="1"/>
</dbReference>
<dbReference type="PANTHER" id="PTHR11669:SF0">
    <property type="entry name" value="PROTEIN STICHEL-LIKE 2"/>
    <property type="match status" value="1"/>
</dbReference>
<dbReference type="PRINTS" id="PR00300">
    <property type="entry name" value="CLPPROTEASEA"/>
</dbReference>
<dbReference type="FunFam" id="3.40.50.300:FF:000014">
    <property type="entry name" value="DNA polymerase III subunit gamma/tau"/>
    <property type="match status" value="1"/>
</dbReference>
<dbReference type="Gene3D" id="1.20.272.10">
    <property type="match status" value="1"/>
</dbReference>
<dbReference type="RefSeq" id="WP_027889450.1">
    <property type="nucleotide sequence ID" value="NZ_LT906446.1"/>
</dbReference>
<dbReference type="Gene3D" id="1.10.8.60">
    <property type="match status" value="1"/>
</dbReference>
<dbReference type="Pfam" id="PF12169">
    <property type="entry name" value="DNA_pol3_gamma3"/>
    <property type="match status" value="1"/>
</dbReference>
<evidence type="ECO:0000256" key="6">
    <source>
        <dbReference type="ARBA" id="ARBA00022723"/>
    </source>
</evidence>
<dbReference type="GO" id="GO:0003887">
    <property type="term" value="F:DNA-directed DNA polymerase activity"/>
    <property type="evidence" value="ECO:0007669"/>
    <property type="project" value="UniProtKB-KW"/>
</dbReference>
<keyword evidence="8" id="KW-0862">Zinc</keyword>
<evidence type="ECO:0000256" key="2">
    <source>
        <dbReference type="ARBA" id="ARBA00012417"/>
    </source>
</evidence>
<dbReference type="NCBIfam" id="TIGR02397">
    <property type="entry name" value="dnaX_nterm"/>
    <property type="match status" value="1"/>
</dbReference>
<evidence type="ECO:0000256" key="8">
    <source>
        <dbReference type="ARBA" id="ARBA00022833"/>
    </source>
</evidence>
<evidence type="ECO:0000256" key="13">
    <source>
        <dbReference type="SAM" id="MobiDB-lite"/>
    </source>
</evidence>
<sequence length="648" mass="72798">MVYMALYRKWRPRDFSDLIGQEHITKTLSNAIVNGKVAHAYLFAGPRGTGKTSTAKILAKALNCEHGPTPSPCNKCVCCQKINDGSFMDVFEIDAASNRGIDEIRDLRETVKFAPVDGRYKVYIIDEVHMLTTEAFNALLKTLEEPPAHVVFILATTEVHKVPITIQSRCQRYDFKRITKEDILNRLIYITEEMDIKVTKEALEVIAVQADGGMRDALSLLDQCLAFAKDELTTDEVKKVLGLVGHNWIWQITDFLAQKDSASILTTLNDVIAQGKEIKQLLNEFVLHLRSILLYKATNKMLNLDMYLEDEAVLQRQVALFTHEQIIAMIQKVHEAINELKWALQPRITAEVLFLKLCWQDENIVSSEKNIEAKTQQYSNVDMPMMTNQASSTKITALEQQIARLDRIVKALSSQVAALNEKQQSVANTNMNAPTPVQVPIKQNTFVNELQNKPSTQTAVEQDGAAMPLQNVDVTAIWQNVLAGLNARRKKVVVACVNRAVPYQVVNNQFFIHFDSPFLQARTEKEDYRKLIESVLYDVTGHNLRLVCTCKDVVAVATPAQVSSPSPAKPKPIKVNSPSVPIPMIEREPVIPQGDYQDDIPMPTDDDYSSVGDSDIDYGELTEENKHTLETAMEIFGGKIIPEDEMNN</sequence>
<name>A0A239TVB1_9FIRM</name>
<evidence type="ECO:0000256" key="5">
    <source>
        <dbReference type="ARBA" id="ARBA00022705"/>
    </source>
</evidence>
<dbReference type="GO" id="GO:0005524">
    <property type="term" value="F:ATP binding"/>
    <property type="evidence" value="ECO:0007669"/>
    <property type="project" value="UniProtKB-KW"/>
</dbReference>
<organism evidence="15 16">
    <name type="scientific">Megamonas hypermegale</name>
    <dbReference type="NCBI Taxonomy" id="158847"/>
    <lineage>
        <taxon>Bacteria</taxon>
        <taxon>Bacillati</taxon>
        <taxon>Bacillota</taxon>
        <taxon>Negativicutes</taxon>
        <taxon>Selenomonadales</taxon>
        <taxon>Selenomonadaceae</taxon>
        <taxon>Megamonas</taxon>
    </lineage>
</organism>
<protein>
    <recommendedName>
        <fullName evidence="2">DNA-directed DNA polymerase</fullName>
        <ecNumber evidence="2">2.7.7.7</ecNumber>
    </recommendedName>
</protein>
<keyword evidence="7" id="KW-0547">Nucleotide-binding</keyword>
<evidence type="ECO:0000256" key="7">
    <source>
        <dbReference type="ARBA" id="ARBA00022741"/>
    </source>
</evidence>
<keyword evidence="16" id="KW-1185">Reference proteome</keyword>
<dbReference type="GO" id="GO:0006261">
    <property type="term" value="P:DNA-templated DNA replication"/>
    <property type="evidence" value="ECO:0007669"/>
    <property type="project" value="TreeGrafter"/>
</dbReference>